<dbReference type="EMBL" id="CP159534">
    <property type="protein sequence ID" value="XCJ75146.1"/>
    <property type="molecule type" value="Genomic_DNA"/>
</dbReference>
<name>A0AAU8J2G6_9ACTN</name>
<organism evidence="2">
    <name type="scientific">Streptomyces tabacisoli</name>
    <dbReference type="NCBI Taxonomy" id="3156398"/>
    <lineage>
        <taxon>Bacteria</taxon>
        <taxon>Bacillati</taxon>
        <taxon>Actinomycetota</taxon>
        <taxon>Actinomycetes</taxon>
        <taxon>Kitasatosporales</taxon>
        <taxon>Streptomycetaceae</taxon>
        <taxon>Streptomyces</taxon>
    </lineage>
</organism>
<dbReference type="RefSeq" id="WP_353946581.1">
    <property type="nucleotide sequence ID" value="NZ_CP159534.1"/>
</dbReference>
<accession>A0AAU8J2G6</accession>
<evidence type="ECO:0000256" key="1">
    <source>
        <dbReference type="SAM" id="MobiDB-lite"/>
    </source>
</evidence>
<proteinExistence type="predicted"/>
<gene>
    <name evidence="2" type="ORF">ABII15_36545</name>
</gene>
<reference evidence="2" key="1">
    <citation type="submission" date="2024-06" db="EMBL/GenBank/DDBJ databases">
        <title>Streptomyces sp. strain HUAS MG91 genome sequences.</title>
        <authorList>
            <person name="Mo P."/>
        </authorList>
    </citation>
    <scope>NUCLEOTIDE SEQUENCE</scope>
    <source>
        <strain evidence="2">HUAS MG91</strain>
    </source>
</reference>
<evidence type="ECO:0000313" key="2">
    <source>
        <dbReference type="EMBL" id="XCJ75146.1"/>
    </source>
</evidence>
<protein>
    <submittedName>
        <fullName evidence="2">Uncharacterized protein</fullName>
    </submittedName>
</protein>
<feature type="compositionally biased region" description="Low complexity" evidence="1">
    <location>
        <begin position="17"/>
        <end position="28"/>
    </location>
</feature>
<dbReference type="AlphaFoldDB" id="A0AAU8J2G6"/>
<sequence>MLFLGSFRRRRYGTDHAGAPSPRAGGRATVPGAVAPTRTPSPRTPHRTNRGGAAGSRPRLHHPVRVRPGIAAAERPCGSIAELGAVVAGPVAAEGRIATPARAASVLVGAAPTPLTRLFVEEPGG</sequence>
<dbReference type="KEGG" id="stac:ABII15_36545"/>
<feature type="region of interest" description="Disordered" evidence="1">
    <location>
        <begin position="12"/>
        <end position="64"/>
    </location>
</feature>